<keyword evidence="8" id="KW-1185">Reference proteome</keyword>
<dbReference type="RefSeq" id="WP_088248853.1">
    <property type="nucleotide sequence ID" value="NZ_NHMK01000016.1"/>
</dbReference>
<dbReference type="SUPFAM" id="SSF55785">
    <property type="entry name" value="PYP-like sensor domain (PAS domain)"/>
    <property type="match status" value="1"/>
</dbReference>
<dbReference type="InterPro" id="IPR036097">
    <property type="entry name" value="HisK_dim/P_sf"/>
</dbReference>
<dbReference type="InterPro" id="IPR050351">
    <property type="entry name" value="BphY/WalK/GraS-like"/>
</dbReference>
<accession>A0A246BJH3</accession>
<dbReference type="Gene3D" id="3.30.565.10">
    <property type="entry name" value="Histidine kinase-like ATPase, C-terminal domain"/>
    <property type="match status" value="1"/>
</dbReference>
<dbReference type="GO" id="GO:0007234">
    <property type="term" value="P:osmosensory signaling via phosphorelay pathway"/>
    <property type="evidence" value="ECO:0007669"/>
    <property type="project" value="TreeGrafter"/>
</dbReference>
<evidence type="ECO:0000256" key="4">
    <source>
        <dbReference type="ARBA" id="ARBA00022679"/>
    </source>
</evidence>
<comment type="caution">
    <text evidence="7">The sequence shown here is derived from an EMBL/GenBank/DDBJ whole genome shotgun (WGS) entry which is preliminary data.</text>
</comment>
<organism evidence="7 8">
    <name type="scientific">Deinococcus indicus</name>
    <dbReference type="NCBI Taxonomy" id="223556"/>
    <lineage>
        <taxon>Bacteria</taxon>
        <taxon>Thermotogati</taxon>
        <taxon>Deinococcota</taxon>
        <taxon>Deinococci</taxon>
        <taxon>Deinococcales</taxon>
        <taxon>Deinococcaceae</taxon>
        <taxon>Deinococcus</taxon>
    </lineage>
</organism>
<dbReference type="InterPro" id="IPR013656">
    <property type="entry name" value="PAS_4"/>
</dbReference>
<dbReference type="PRINTS" id="PR00344">
    <property type="entry name" value="BCTRLSENSOR"/>
</dbReference>
<dbReference type="SMART" id="SM00387">
    <property type="entry name" value="HATPase_c"/>
    <property type="match status" value="1"/>
</dbReference>
<dbReference type="CDD" id="cd00082">
    <property type="entry name" value="HisKA"/>
    <property type="match status" value="1"/>
</dbReference>
<dbReference type="SUPFAM" id="SSF55874">
    <property type="entry name" value="ATPase domain of HSP90 chaperone/DNA topoisomerase II/histidine kinase"/>
    <property type="match status" value="1"/>
</dbReference>
<dbReference type="EC" id="2.7.13.3" evidence="2"/>
<gene>
    <name evidence="7" type="ORF">CBQ26_11890</name>
</gene>
<dbReference type="InterPro" id="IPR036890">
    <property type="entry name" value="HATPase_C_sf"/>
</dbReference>
<dbReference type="Gene3D" id="3.30.450.20">
    <property type="entry name" value="PAS domain"/>
    <property type="match status" value="1"/>
</dbReference>
<dbReference type="Pfam" id="PF02518">
    <property type="entry name" value="HATPase_c"/>
    <property type="match status" value="1"/>
</dbReference>
<evidence type="ECO:0000313" key="8">
    <source>
        <dbReference type="Proteomes" id="UP000197208"/>
    </source>
</evidence>
<feature type="domain" description="Histidine kinase" evidence="6">
    <location>
        <begin position="174"/>
        <end position="388"/>
    </location>
</feature>
<dbReference type="PANTHER" id="PTHR42878:SF15">
    <property type="entry name" value="BACTERIOPHYTOCHROME"/>
    <property type="match status" value="1"/>
</dbReference>
<dbReference type="InterPro" id="IPR003594">
    <property type="entry name" value="HATPase_dom"/>
</dbReference>
<evidence type="ECO:0000313" key="7">
    <source>
        <dbReference type="EMBL" id="OWL95455.1"/>
    </source>
</evidence>
<evidence type="ECO:0000256" key="3">
    <source>
        <dbReference type="ARBA" id="ARBA00022553"/>
    </source>
</evidence>
<dbReference type="InterPro" id="IPR005467">
    <property type="entry name" value="His_kinase_dom"/>
</dbReference>
<evidence type="ECO:0000259" key="6">
    <source>
        <dbReference type="PROSITE" id="PS50109"/>
    </source>
</evidence>
<dbReference type="OrthoDB" id="9808408at2"/>
<dbReference type="GO" id="GO:0030295">
    <property type="term" value="F:protein kinase activator activity"/>
    <property type="evidence" value="ECO:0007669"/>
    <property type="project" value="TreeGrafter"/>
</dbReference>
<dbReference type="Pfam" id="PF00512">
    <property type="entry name" value="HisKA"/>
    <property type="match status" value="1"/>
</dbReference>
<protein>
    <recommendedName>
        <fullName evidence="2">histidine kinase</fullName>
        <ecNumber evidence="2">2.7.13.3</ecNumber>
    </recommendedName>
</protein>
<dbReference type="InterPro" id="IPR003661">
    <property type="entry name" value="HisK_dim/P_dom"/>
</dbReference>
<dbReference type="GO" id="GO:0000156">
    <property type="term" value="F:phosphorelay response regulator activity"/>
    <property type="evidence" value="ECO:0007669"/>
    <property type="project" value="TreeGrafter"/>
</dbReference>
<dbReference type="AlphaFoldDB" id="A0A246BJH3"/>
<dbReference type="Pfam" id="PF08448">
    <property type="entry name" value="PAS_4"/>
    <property type="match status" value="1"/>
</dbReference>
<dbReference type="SUPFAM" id="SSF47384">
    <property type="entry name" value="Homodimeric domain of signal transducing histidine kinase"/>
    <property type="match status" value="1"/>
</dbReference>
<dbReference type="Proteomes" id="UP000197208">
    <property type="component" value="Unassembled WGS sequence"/>
</dbReference>
<evidence type="ECO:0000256" key="1">
    <source>
        <dbReference type="ARBA" id="ARBA00000085"/>
    </source>
</evidence>
<dbReference type="SMART" id="SM00388">
    <property type="entry name" value="HisKA"/>
    <property type="match status" value="1"/>
</dbReference>
<dbReference type="InterPro" id="IPR035965">
    <property type="entry name" value="PAS-like_dom_sf"/>
</dbReference>
<evidence type="ECO:0000256" key="2">
    <source>
        <dbReference type="ARBA" id="ARBA00012438"/>
    </source>
</evidence>
<dbReference type="InterPro" id="IPR004358">
    <property type="entry name" value="Sig_transdc_His_kin-like_C"/>
</dbReference>
<dbReference type="Gene3D" id="1.10.287.130">
    <property type="match status" value="1"/>
</dbReference>
<keyword evidence="3" id="KW-0597">Phosphoprotein</keyword>
<dbReference type="FunFam" id="3.30.565.10:FF:000006">
    <property type="entry name" value="Sensor histidine kinase WalK"/>
    <property type="match status" value="1"/>
</dbReference>
<comment type="catalytic activity">
    <reaction evidence="1">
        <text>ATP + protein L-histidine = ADP + protein N-phospho-L-histidine.</text>
        <dbReference type="EC" id="2.7.13.3"/>
    </reaction>
</comment>
<keyword evidence="4" id="KW-0808">Transferase</keyword>
<keyword evidence="5" id="KW-0418">Kinase</keyword>
<name>A0A246BJH3_9DEIO</name>
<dbReference type="GO" id="GO:0000155">
    <property type="term" value="F:phosphorelay sensor kinase activity"/>
    <property type="evidence" value="ECO:0007669"/>
    <property type="project" value="InterPro"/>
</dbReference>
<dbReference type="EMBL" id="NHMK01000016">
    <property type="protein sequence ID" value="OWL95455.1"/>
    <property type="molecule type" value="Genomic_DNA"/>
</dbReference>
<sequence>MTQSPAPRIDLPTFAVQAALDALTDTIAIVDGDGVIVAVNAAWTNFMLDNGGVPDTCSVGANYLSACDNAQGVCSDEGPPVAQGLRDVLSGQRASFTLEYPCHSPTEQRWYRVQIRPFASGAHRYATVLHENVTRDRLAEIRSEDLDAEVAQGVRQQTAGLRHENSELDAFIGAVSHDLRAPVRHLSGFLTVLRRTAATRLNDSDRRLLDVLDASTTRLDHMINELLGLSRASQTALRIGPVNLAQVVLRAWANMTPETQGREIEWVAGDLPVVEGDPDLLRLAFENLLSNAIKYTTGRETARVEVGAREEDDSWVVFVQDDGVGFDPRYTHRLFGPFQRLHHEKDFQGVGLGLVNVKRIIERHGGEVWAESHPGDGATFFLRFPKPGKS</sequence>
<reference evidence="7 8" key="1">
    <citation type="submission" date="2017-05" db="EMBL/GenBank/DDBJ databases">
        <title>De novo genome assembly of Deniococcus indicus strain DR1.</title>
        <authorList>
            <person name="Chauhan D."/>
            <person name="Yennamalli R.M."/>
            <person name="Priyadarshini R."/>
        </authorList>
    </citation>
    <scope>NUCLEOTIDE SEQUENCE [LARGE SCALE GENOMIC DNA]</scope>
    <source>
        <strain evidence="7 8">DR1</strain>
    </source>
</reference>
<proteinExistence type="predicted"/>
<dbReference type="PANTHER" id="PTHR42878">
    <property type="entry name" value="TWO-COMPONENT HISTIDINE KINASE"/>
    <property type="match status" value="1"/>
</dbReference>
<dbReference type="PROSITE" id="PS50109">
    <property type="entry name" value="HIS_KIN"/>
    <property type="match status" value="1"/>
</dbReference>
<evidence type="ECO:0000256" key="5">
    <source>
        <dbReference type="ARBA" id="ARBA00022777"/>
    </source>
</evidence>